<evidence type="ECO:0000256" key="1">
    <source>
        <dbReference type="SAM" id="MobiDB-lite"/>
    </source>
</evidence>
<dbReference type="EMBL" id="CM001746">
    <property type="protein sequence ID" value="KJB39367.1"/>
    <property type="molecule type" value="Genomic_DNA"/>
</dbReference>
<feature type="compositionally biased region" description="Basic and acidic residues" evidence="1">
    <location>
        <begin position="106"/>
        <end position="116"/>
    </location>
</feature>
<proteinExistence type="predicted"/>
<dbReference type="Proteomes" id="UP000032304">
    <property type="component" value="Chromosome 7"/>
</dbReference>
<dbReference type="Gramene" id="KJB39367">
    <property type="protein sequence ID" value="KJB39367"/>
    <property type="gene ID" value="B456_007G009200"/>
</dbReference>
<name>A0A0D2P0X6_GOSRA</name>
<accession>A0A0D2P0X6</accession>
<dbReference type="OrthoDB" id="945413at2759"/>
<dbReference type="KEGG" id="gra:105801758"/>
<reference evidence="2 3" key="1">
    <citation type="journal article" date="2012" name="Nature">
        <title>Repeated polyploidization of Gossypium genomes and the evolution of spinnable cotton fibres.</title>
        <authorList>
            <person name="Paterson A.H."/>
            <person name="Wendel J.F."/>
            <person name="Gundlach H."/>
            <person name="Guo H."/>
            <person name="Jenkins J."/>
            <person name="Jin D."/>
            <person name="Llewellyn D."/>
            <person name="Showmaker K.C."/>
            <person name="Shu S."/>
            <person name="Udall J."/>
            <person name="Yoo M.J."/>
            <person name="Byers R."/>
            <person name="Chen W."/>
            <person name="Doron-Faigenboim A."/>
            <person name="Duke M.V."/>
            <person name="Gong L."/>
            <person name="Grimwood J."/>
            <person name="Grover C."/>
            <person name="Grupp K."/>
            <person name="Hu G."/>
            <person name="Lee T.H."/>
            <person name="Li J."/>
            <person name="Lin L."/>
            <person name="Liu T."/>
            <person name="Marler B.S."/>
            <person name="Page J.T."/>
            <person name="Roberts A.W."/>
            <person name="Romanel E."/>
            <person name="Sanders W.S."/>
            <person name="Szadkowski E."/>
            <person name="Tan X."/>
            <person name="Tang H."/>
            <person name="Xu C."/>
            <person name="Wang J."/>
            <person name="Wang Z."/>
            <person name="Zhang D."/>
            <person name="Zhang L."/>
            <person name="Ashrafi H."/>
            <person name="Bedon F."/>
            <person name="Bowers J.E."/>
            <person name="Brubaker C.L."/>
            <person name="Chee P.W."/>
            <person name="Das S."/>
            <person name="Gingle A.R."/>
            <person name="Haigler C.H."/>
            <person name="Harker D."/>
            <person name="Hoffmann L.V."/>
            <person name="Hovav R."/>
            <person name="Jones D.C."/>
            <person name="Lemke C."/>
            <person name="Mansoor S."/>
            <person name="ur Rahman M."/>
            <person name="Rainville L.N."/>
            <person name="Rambani A."/>
            <person name="Reddy U.K."/>
            <person name="Rong J.K."/>
            <person name="Saranga Y."/>
            <person name="Scheffler B.E."/>
            <person name="Scheffler J.A."/>
            <person name="Stelly D.M."/>
            <person name="Triplett B.A."/>
            <person name="Van Deynze A."/>
            <person name="Vaslin M.F."/>
            <person name="Waghmare V.N."/>
            <person name="Walford S.A."/>
            <person name="Wright R.J."/>
            <person name="Zaki E.A."/>
            <person name="Zhang T."/>
            <person name="Dennis E.S."/>
            <person name="Mayer K.F."/>
            <person name="Peterson D.G."/>
            <person name="Rokhsar D.S."/>
            <person name="Wang X."/>
            <person name="Schmutz J."/>
        </authorList>
    </citation>
    <scope>NUCLEOTIDE SEQUENCE [LARGE SCALE GENOMIC DNA]</scope>
</reference>
<organism evidence="2 3">
    <name type="scientific">Gossypium raimondii</name>
    <name type="common">Peruvian cotton</name>
    <name type="synonym">Gossypium klotzschianum subsp. raimondii</name>
    <dbReference type="NCBI Taxonomy" id="29730"/>
    <lineage>
        <taxon>Eukaryota</taxon>
        <taxon>Viridiplantae</taxon>
        <taxon>Streptophyta</taxon>
        <taxon>Embryophyta</taxon>
        <taxon>Tracheophyta</taxon>
        <taxon>Spermatophyta</taxon>
        <taxon>Magnoliopsida</taxon>
        <taxon>eudicotyledons</taxon>
        <taxon>Gunneridae</taxon>
        <taxon>Pentapetalae</taxon>
        <taxon>rosids</taxon>
        <taxon>malvids</taxon>
        <taxon>Malvales</taxon>
        <taxon>Malvaceae</taxon>
        <taxon>Malvoideae</taxon>
        <taxon>Gossypium</taxon>
    </lineage>
</organism>
<feature type="compositionally biased region" description="Polar residues" evidence="1">
    <location>
        <begin position="90"/>
        <end position="99"/>
    </location>
</feature>
<feature type="region of interest" description="Disordered" evidence="1">
    <location>
        <begin position="84"/>
        <end position="116"/>
    </location>
</feature>
<evidence type="ECO:0000313" key="2">
    <source>
        <dbReference type="EMBL" id="KJB39367.1"/>
    </source>
</evidence>
<sequence length="116" mass="13778">MIPTIRSLTQAFNQLQHVACLLRSHQLSRHRRNVFYPKGQKNRKSEAVWKYLESGYPKCHWPCLSAAQLSMMFKDKRWQVVRIESDQSSDHQTYNSGSSSEEDECKWEAEKRWCNN</sequence>
<protein>
    <submittedName>
        <fullName evidence="2">Uncharacterized protein</fullName>
    </submittedName>
</protein>
<keyword evidence="3" id="KW-1185">Reference proteome</keyword>
<dbReference type="AlphaFoldDB" id="A0A0D2P0X6"/>
<gene>
    <name evidence="2" type="ORF">B456_007G009200</name>
</gene>
<evidence type="ECO:0000313" key="3">
    <source>
        <dbReference type="Proteomes" id="UP000032304"/>
    </source>
</evidence>